<dbReference type="Gramene" id="Al_scaffold_0005_1355">
    <property type="protein sequence ID" value="Al_scaffold_0005_1355"/>
    <property type="gene ID" value="Al_scaffold_0005_1355"/>
</dbReference>
<dbReference type="Proteomes" id="UP000008694">
    <property type="component" value="Unassembled WGS sequence"/>
</dbReference>
<proteinExistence type="predicted"/>
<evidence type="ECO:0000313" key="1">
    <source>
        <dbReference type="EMBL" id="EFH52010.1"/>
    </source>
</evidence>
<dbReference type="AlphaFoldDB" id="D7LMS2"/>
<sequence>MILTDFKNTFEHGDVKLTLVGRDGYRVTMDVHKKVLSEKSKFFREKMKYRRENGVSHSQMVEISECGDVETVVLKYCDDLQNKLFGQSLDLSQGFFSYNVCGGNKVMLGVLKGSSLVIRRGRNRCVVY</sequence>
<dbReference type="PANTHER" id="PTHR31060:SF32">
    <property type="entry name" value="BTB_POZ DOMAIN PLANT PROTEIN"/>
    <property type="match status" value="1"/>
</dbReference>
<dbReference type="EMBL" id="GL348717">
    <property type="protein sequence ID" value="EFH52010.1"/>
    <property type="molecule type" value="Genomic_DNA"/>
</dbReference>
<dbReference type="STRING" id="81972.D7LMS2"/>
<keyword evidence="2" id="KW-1185">Reference proteome</keyword>
<protein>
    <submittedName>
        <fullName evidence="1">Predicted protein</fullName>
    </submittedName>
</protein>
<gene>
    <name evidence="1" type="ORF">ARALYDRAFT_665320</name>
</gene>
<dbReference type="PANTHER" id="PTHR31060">
    <property type="entry name" value="OSJNBA0011J08.25 PROTEIN-RELATED"/>
    <property type="match status" value="1"/>
</dbReference>
<evidence type="ECO:0000313" key="2">
    <source>
        <dbReference type="Proteomes" id="UP000008694"/>
    </source>
</evidence>
<organism evidence="2">
    <name type="scientific">Arabidopsis lyrata subsp. lyrata</name>
    <name type="common">Lyre-leaved rock-cress</name>
    <dbReference type="NCBI Taxonomy" id="81972"/>
    <lineage>
        <taxon>Eukaryota</taxon>
        <taxon>Viridiplantae</taxon>
        <taxon>Streptophyta</taxon>
        <taxon>Embryophyta</taxon>
        <taxon>Tracheophyta</taxon>
        <taxon>Spermatophyta</taxon>
        <taxon>Magnoliopsida</taxon>
        <taxon>eudicotyledons</taxon>
        <taxon>Gunneridae</taxon>
        <taxon>Pentapetalae</taxon>
        <taxon>rosids</taxon>
        <taxon>malvids</taxon>
        <taxon>Brassicales</taxon>
        <taxon>Brassicaceae</taxon>
        <taxon>Camelineae</taxon>
        <taxon>Arabidopsis</taxon>
    </lineage>
</organism>
<dbReference type="UniPathway" id="UPA00143"/>
<name>D7LMS2_ARALL</name>
<dbReference type="InterPro" id="IPR038920">
    <property type="entry name" value="At3g05675-like"/>
</dbReference>
<dbReference type="HOGENOM" id="CLU_1962584_0_0_1"/>
<dbReference type="OrthoDB" id="2014231at2759"/>
<dbReference type="KEGG" id="aly:9311819"/>
<accession>D7LMS2</accession>
<reference evidence="2" key="1">
    <citation type="journal article" date="2011" name="Nat. Genet.">
        <title>The Arabidopsis lyrata genome sequence and the basis of rapid genome size change.</title>
        <authorList>
            <person name="Hu T.T."/>
            <person name="Pattyn P."/>
            <person name="Bakker E.G."/>
            <person name="Cao J."/>
            <person name="Cheng J.-F."/>
            <person name="Clark R.M."/>
            <person name="Fahlgren N."/>
            <person name="Fawcett J.A."/>
            <person name="Grimwood J."/>
            <person name="Gundlach H."/>
            <person name="Haberer G."/>
            <person name="Hollister J.D."/>
            <person name="Ossowski S."/>
            <person name="Ottilar R.P."/>
            <person name="Salamov A.A."/>
            <person name="Schneeberger K."/>
            <person name="Spannagl M."/>
            <person name="Wang X."/>
            <person name="Yang L."/>
            <person name="Nasrallah M.E."/>
            <person name="Bergelson J."/>
            <person name="Carrington J.C."/>
            <person name="Gaut B.S."/>
            <person name="Schmutz J."/>
            <person name="Mayer K.F.X."/>
            <person name="Van de Peer Y."/>
            <person name="Grigoriev I.V."/>
            <person name="Nordborg M."/>
            <person name="Weigel D."/>
            <person name="Guo Y.-L."/>
        </authorList>
    </citation>
    <scope>NUCLEOTIDE SEQUENCE [LARGE SCALE GENOMIC DNA]</scope>
    <source>
        <strain evidence="2">cv. MN47</strain>
    </source>
</reference>
<dbReference type="GO" id="GO:0016567">
    <property type="term" value="P:protein ubiquitination"/>
    <property type="evidence" value="ECO:0007669"/>
    <property type="project" value="UniProtKB-UniPathway"/>
</dbReference>